<evidence type="ECO:0000313" key="1">
    <source>
        <dbReference type="EMBL" id="KAG0141209.1"/>
    </source>
</evidence>
<evidence type="ECO:0000313" key="2">
    <source>
        <dbReference type="Proteomes" id="UP000886653"/>
    </source>
</evidence>
<protein>
    <recommendedName>
        <fullName evidence="3">O-fucosyltransferase family protein</fullName>
    </recommendedName>
</protein>
<dbReference type="AlphaFoldDB" id="A0A9P6N7Q9"/>
<accession>A0A9P6N7Q9</accession>
<keyword evidence="2" id="KW-1185">Reference proteome</keyword>
<gene>
    <name evidence="1" type="ORF">CROQUDRAFT_664176</name>
</gene>
<proteinExistence type="predicted"/>
<name>A0A9P6N7Q9_9BASI</name>
<comment type="caution">
    <text evidence="1">The sequence shown here is derived from an EMBL/GenBank/DDBJ whole genome shotgun (WGS) entry which is preliminary data.</text>
</comment>
<evidence type="ECO:0008006" key="3">
    <source>
        <dbReference type="Google" id="ProtNLM"/>
    </source>
</evidence>
<dbReference type="EMBL" id="MU167397">
    <property type="protein sequence ID" value="KAG0141209.1"/>
    <property type="molecule type" value="Genomic_DNA"/>
</dbReference>
<organism evidence="1 2">
    <name type="scientific">Cronartium quercuum f. sp. fusiforme G11</name>
    <dbReference type="NCBI Taxonomy" id="708437"/>
    <lineage>
        <taxon>Eukaryota</taxon>
        <taxon>Fungi</taxon>
        <taxon>Dikarya</taxon>
        <taxon>Basidiomycota</taxon>
        <taxon>Pucciniomycotina</taxon>
        <taxon>Pucciniomycetes</taxon>
        <taxon>Pucciniales</taxon>
        <taxon>Coleosporiaceae</taxon>
        <taxon>Cronartium</taxon>
    </lineage>
</organism>
<reference evidence="1" key="1">
    <citation type="submission" date="2013-11" db="EMBL/GenBank/DDBJ databases">
        <title>Genome sequence of the fusiform rust pathogen reveals effectors for host alternation and coevolution with pine.</title>
        <authorList>
            <consortium name="DOE Joint Genome Institute"/>
            <person name="Smith K."/>
            <person name="Pendleton A."/>
            <person name="Kubisiak T."/>
            <person name="Anderson C."/>
            <person name="Salamov A."/>
            <person name="Aerts A."/>
            <person name="Riley R."/>
            <person name="Clum A."/>
            <person name="Lindquist E."/>
            <person name="Ence D."/>
            <person name="Campbell M."/>
            <person name="Kronenberg Z."/>
            <person name="Feau N."/>
            <person name="Dhillon B."/>
            <person name="Hamelin R."/>
            <person name="Burleigh J."/>
            <person name="Smith J."/>
            <person name="Yandell M."/>
            <person name="Nelson C."/>
            <person name="Grigoriev I."/>
            <person name="Davis J."/>
        </authorList>
    </citation>
    <scope>NUCLEOTIDE SEQUENCE</scope>
    <source>
        <strain evidence="1">G11</strain>
    </source>
</reference>
<sequence>MPFKSSTLTPKHSLPPSSSSPFFALITPSHHRPVSHYTPISQSEDDSFQLRYAGSQSNHNENIHQSRHRSSRTDVLSYPADFPAHRSYSRLQWLAGLAGAMLLAMLLCSNRLGTNNNLVLPFRTAERPLNRTNDSSSDSPSLKLAPIKTGSLSATQPLVNAGMKFLFPVRIGEQETKASSHLLQLGLLARSLNRTLVLPHAGGGYFTQCAPLSFETYYAPDALARWGIPTISQSELQSSASHDLKARHLVFTRQPANGPLNISTLSRPVEDPQETTCLSPGLTTCLKILPEHLVVRAPSGFHHSKQSRSAFSQSLVSELVSQHHIEVLLVTWKLLYPIFDPVPAFNQLEYNPALGGLAERLIKILGGPSNVLGFHWRQETVPLEVIKRCTALLEDKLGGGSEEWLWMASDYPFENLIGPTQGDGIHGSAHSATFPTLTPSHHASMTKLVSKLQKHAQNTLQHKPTSLRTLLSIHALEDPVVKSFLDRFGEERGVLGIVEKLVLVKIDRILMGSESTERKIRCSKGSSYSRQIVKMHNELTSRIGEGSGMREVGFWA</sequence>
<dbReference type="Proteomes" id="UP000886653">
    <property type="component" value="Unassembled WGS sequence"/>
</dbReference>
<dbReference type="OrthoDB" id="2020419at2759"/>